<feature type="region of interest" description="Disordered" evidence="12">
    <location>
        <begin position="106"/>
        <end position="142"/>
    </location>
</feature>
<dbReference type="Gene3D" id="3.30.200.20">
    <property type="entry name" value="Phosphorylase Kinase, domain 1"/>
    <property type="match status" value="1"/>
</dbReference>
<dbReference type="GO" id="GO:0005737">
    <property type="term" value="C:cytoplasm"/>
    <property type="evidence" value="ECO:0007669"/>
    <property type="project" value="TreeGrafter"/>
</dbReference>
<dbReference type="PROSITE" id="PS00108">
    <property type="entry name" value="PROTEIN_KINASE_ST"/>
    <property type="match status" value="1"/>
</dbReference>
<feature type="compositionally biased region" description="Basic residues" evidence="12">
    <location>
        <begin position="307"/>
        <end position="317"/>
    </location>
</feature>
<evidence type="ECO:0000256" key="12">
    <source>
        <dbReference type="SAM" id="MobiDB-lite"/>
    </source>
</evidence>
<proteinExistence type="inferred from homology"/>
<feature type="compositionally biased region" description="Polar residues" evidence="12">
    <location>
        <begin position="15"/>
        <end position="58"/>
    </location>
</feature>
<evidence type="ECO:0000256" key="7">
    <source>
        <dbReference type="ARBA" id="ARBA00022840"/>
    </source>
</evidence>
<dbReference type="GO" id="GO:0005524">
    <property type="term" value="F:ATP binding"/>
    <property type="evidence" value="ECO:0007669"/>
    <property type="project" value="UniProtKB-UniRule"/>
</dbReference>
<keyword evidence="7 11" id="KW-0067">ATP-binding</keyword>
<dbReference type="InterPro" id="IPR050494">
    <property type="entry name" value="Ser_Thr_dual-spec_kinase"/>
</dbReference>
<evidence type="ECO:0000256" key="2">
    <source>
        <dbReference type="ARBA" id="ARBA00013203"/>
    </source>
</evidence>
<dbReference type="EC" id="2.7.12.1" evidence="2"/>
<feature type="region of interest" description="Disordered" evidence="12">
    <location>
        <begin position="419"/>
        <end position="469"/>
    </location>
</feature>
<evidence type="ECO:0000256" key="4">
    <source>
        <dbReference type="ARBA" id="ARBA00022679"/>
    </source>
</evidence>
<feature type="compositionally biased region" description="Polar residues" evidence="12">
    <location>
        <begin position="422"/>
        <end position="433"/>
    </location>
</feature>
<dbReference type="PROSITE" id="PS00107">
    <property type="entry name" value="PROTEIN_KINASE_ATP"/>
    <property type="match status" value="1"/>
</dbReference>
<keyword evidence="3" id="KW-0723">Serine/threonine-protein kinase</keyword>
<protein>
    <recommendedName>
        <fullName evidence="2">dual-specificity kinase</fullName>
        <ecNumber evidence="2">2.7.12.1</ecNumber>
    </recommendedName>
</protein>
<feature type="region of interest" description="Disordered" evidence="12">
    <location>
        <begin position="1"/>
        <end position="62"/>
    </location>
</feature>
<dbReference type="AlphaFoldDB" id="A0AAD1XC53"/>
<accession>A0AAD1XC53</accession>
<keyword evidence="15" id="KW-1185">Reference proteome</keyword>
<sequence length="1121" mass="129192">MRSYFNQSRRRNSKKFSTVGTKSTSNPRCSKNTNAKYTRVTTKASSKPLKSSQKNQGSKAKKAFKISTITTTSNYLFDGESSTITPGGKVRGVDFYRITSNYNKSTRLKDTKDRKKYISPRNKKERSRKSSHHKSKESINRRKIGDKQYFDYIKHNESLNFYDNGTNSMIKGLNISTHEADGRNKSTAKPQYGTENMTNVISLLNHKKKNTHPKKSKRNTSNHISMKKLGSVNKSTCKVSHCSNLVSNREKQRPSKQKSGLEYVNNSSSSTVLCASIDPHKGDTYMSNHIKRMLNGPLNKSSIVCGPKKKGKMSLSKKSREYKMGSRGKTTKNSTSRYISFNKTQKINIDEHLEERKALDDLNYSKICNKDINKSLNKNSSTNKFRLILGKNDEKISKYSCIGSSGYERGIGKHLADYKGYNNKTPSHNSRITQKTKRKQIEDKNSHFEADSKRKNKENSLDEQPNDAKMWKNLTQKDIFKGENTKLSGISPSSTKNTTSHFLRFNLEKYQNYDEPNLELPEGLKDLEDDGLEVQEYDEVNANSIGEDLSTEENGLKCFTKSKMELFQTNIRECQFGNKVKAYRIPEEPQHKPTEKTILLSQERDGYIDLTNEEEKNMTSNIRQLKEKIGEFIDSSGGTNDAVELLQQPEPQQDISAVPEMQSSHFHVDNSENDRKAIKDKYVHDDSENETKRRLRELTNLEKRINKKPAHIDYPCKPNLVLRKFTQQLSDYEKQEILDYKRVWFLGLEADKISGSPLKQYNYGYDDDKGDYKVVVKDHIGYRFEVIEPLGKGSFGQALKCFDHHKKELVALKVIRSKKKFQYQAGVEVNILKHLREKDPNDDNNIIKIKDYIIFRKHLCISFELLSIDLYEFIKNNNFRGVSLGLIRRFAIQILQALRFTKQENIIHCDLKPENILLKNINKSGIKLIDFGSSCFEEQRVYTYIQSRFYRAPEIILGIPYTPAIDMWSFGCILAELYSGFPLFPGESEQDQLGYIMEVCGMPPDHILKQATRGQLFFSEDFSPILKPNSRGKVRKPYTKSLSNILECYKDKKFLKFLKSCFAWDPKERISPSEALMHDWILEGLPPKVLSQHKKMLGAETSSYNKSHRNQRKESSNNFEE</sequence>
<evidence type="ECO:0000256" key="5">
    <source>
        <dbReference type="ARBA" id="ARBA00022741"/>
    </source>
</evidence>
<dbReference type="PROSITE" id="PS50011">
    <property type="entry name" value="PROTEIN_KINASE_DOM"/>
    <property type="match status" value="1"/>
</dbReference>
<organism evidence="14 15">
    <name type="scientific">Euplotes crassus</name>
    <dbReference type="NCBI Taxonomy" id="5936"/>
    <lineage>
        <taxon>Eukaryota</taxon>
        <taxon>Sar</taxon>
        <taxon>Alveolata</taxon>
        <taxon>Ciliophora</taxon>
        <taxon>Intramacronucleata</taxon>
        <taxon>Spirotrichea</taxon>
        <taxon>Hypotrichia</taxon>
        <taxon>Euplotida</taxon>
        <taxon>Euplotidae</taxon>
        <taxon>Moneuplotes</taxon>
    </lineage>
</organism>
<dbReference type="GO" id="GO:0004674">
    <property type="term" value="F:protein serine/threonine kinase activity"/>
    <property type="evidence" value="ECO:0007669"/>
    <property type="project" value="UniProtKB-KW"/>
</dbReference>
<evidence type="ECO:0000256" key="3">
    <source>
        <dbReference type="ARBA" id="ARBA00022527"/>
    </source>
</evidence>
<evidence type="ECO:0000256" key="9">
    <source>
        <dbReference type="ARBA" id="ARBA00049308"/>
    </source>
</evidence>
<dbReference type="InterPro" id="IPR011009">
    <property type="entry name" value="Kinase-like_dom_sf"/>
</dbReference>
<evidence type="ECO:0000313" key="15">
    <source>
        <dbReference type="Proteomes" id="UP001295684"/>
    </source>
</evidence>
<dbReference type="InterPro" id="IPR042521">
    <property type="entry name" value="DYRK"/>
</dbReference>
<dbReference type="Proteomes" id="UP001295684">
    <property type="component" value="Unassembled WGS sequence"/>
</dbReference>
<dbReference type="GO" id="GO:0005856">
    <property type="term" value="C:cytoskeleton"/>
    <property type="evidence" value="ECO:0007669"/>
    <property type="project" value="TreeGrafter"/>
</dbReference>
<comment type="catalytic activity">
    <reaction evidence="10">
        <text>L-tyrosyl-[protein] + ATP = O-phospho-L-tyrosyl-[protein] + ADP + H(+)</text>
        <dbReference type="Rhea" id="RHEA:10596"/>
        <dbReference type="Rhea" id="RHEA-COMP:10136"/>
        <dbReference type="Rhea" id="RHEA-COMP:20101"/>
        <dbReference type="ChEBI" id="CHEBI:15378"/>
        <dbReference type="ChEBI" id="CHEBI:30616"/>
        <dbReference type="ChEBI" id="CHEBI:46858"/>
        <dbReference type="ChEBI" id="CHEBI:61978"/>
        <dbReference type="ChEBI" id="CHEBI:456216"/>
        <dbReference type="EC" id="2.7.12.1"/>
    </reaction>
</comment>
<comment type="similarity">
    <text evidence="1">Belongs to the protein kinase superfamily. CMGC Ser/Thr protein kinase family. MNB/DYRK subfamily.</text>
</comment>
<evidence type="ECO:0000256" key="6">
    <source>
        <dbReference type="ARBA" id="ARBA00022777"/>
    </source>
</evidence>
<comment type="catalytic activity">
    <reaction evidence="8">
        <text>L-seryl-[protein] + ATP = O-phospho-L-seryl-[protein] + ADP + H(+)</text>
        <dbReference type="Rhea" id="RHEA:17989"/>
        <dbReference type="Rhea" id="RHEA-COMP:9863"/>
        <dbReference type="Rhea" id="RHEA-COMP:11604"/>
        <dbReference type="ChEBI" id="CHEBI:15378"/>
        <dbReference type="ChEBI" id="CHEBI:29999"/>
        <dbReference type="ChEBI" id="CHEBI:30616"/>
        <dbReference type="ChEBI" id="CHEBI:83421"/>
        <dbReference type="ChEBI" id="CHEBI:456216"/>
        <dbReference type="EC" id="2.7.12.1"/>
    </reaction>
</comment>
<dbReference type="Pfam" id="PF00069">
    <property type="entry name" value="Pkinase"/>
    <property type="match status" value="1"/>
</dbReference>
<dbReference type="InterPro" id="IPR000719">
    <property type="entry name" value="Prot_kinase_dom"/>
</dbReference>
<dbReference type="EMBL" id="CAMPGE010006694">
    <property type="protein sequence ID" value="CAI2365572.1"/>
    <property type="molecule type" value="Genomic_DNA"/>
</dbReference>
<feature type="domain" description="Protein kinase" evidence="13">
    <location>
        <begin position="784"/>
        <end position="1081"/>
    </location>
</feature>
<feature type="compositionally biased region" description="Basic residues" evidence="12">
    <location>
        <begin position="114"/>
        <end position="135"/>
    </location>
</feature>
<evidence type="ECO:0000256" key="11">
    <source>
        <dbReference type="PROSITE-ProRule" id="PRU10141"/>
    </source>
</evidence>
<dbReference type="CDD" id="cd14210">
    <property type="entry name" value="PKc_DYRK"/>
    <property type="match status" value="1"/>
</dbReference>
<feature type="compositionally biased region" description="Basic and acidic residues" evidence="12">
    <location>
        <begin position="439"/>
        <end position="460"/>
    </location>
</feature>
<dbReference type="SMART" id="SM00220">
    <property type="entry name" value="S_TKc"/>
    <property type="match status" value="1"/>
</dbReference>
<feature type="region of interest" description="Disordered" evidence="12">
    <location>
        <begin position="208"/>
        <end position="230"/>
    </location>
</feature>
<feature type="binding site" evidence="11">
    <location>
        <position position="813"/>
    </location>
    <ligand>
        <name>ATP</name>
        <dbReference type="ChEBI" id="CHEBI:30616"/>
    </ligand>
</feature>
<evidence type="ECO:0000259" key="13">
    <source>
        <dbReference type="PROSITE" id="PS50011"/>
    </source>
</evidence>
<comment type="catalytic activity">
    <reaction evidence="9">
        <text>L-threonyl-[protein] + ATP = O-phospho-L-threonyl-[protein] + ADP + H(+)</text>
        <dbReference type="Rhea" id="RHEA:46608"/>
        <dbReference type="Rhea" id="RHEA-COMP:11060"/>
        <dbReference type="Rhea" id="RHEA-COMP:11605"/>
        <dbReference type="ChEBI" id="CHEBI:15378"/>
        <dbReference type="ChEBI" id="CHEBI:30013"/>
        <dbReference type="ChEBI" id="CHEBI:30616"/>
        <dbReference type="ChEBI" id="CHEBI:61977"/>
        <dbReference type="ChEBI" id="CHEBI:456216"/>
        <dbReference type="EC" id="2.7.12.1"/>
    </reaction>
</comment>
<dbReference type="InterPro" id="IPR008271">
    <property type="entry name" value="Ser/Thr_kinase_AS"/>
</dbReference>
<evidence type="ECO:0000256" key="10">
    <source>
        <dbReference type="ARBA" id="ARBA00051680"/>
    </source>
</evidence>
<evidence type="ECO:0000256" key="1">
    <source>
        <dbReference type="ARBA" id="ARBA00008867"/>
    </source>
</evidence>
<comment type="caution">
    <text evidence="14">The sequence shown here is derived from an EMBL/GenBank/DDBJ whole genome shotgun (WGS) entry which is preliminary data.</text>
</comment>
<keyword evidence="4" id="KW-0808">Transferase</keyword>
<dbReference type="PANTHER" id="PTHR24058:SF22">
    <property type="entry name" value="DUAL SPECIFICITY TYROSINE-PHOSPHORYLATION-REGULATED KINASE 4"/>
    <property type="match status" value="1"/>
</dbReference>
<feature type="region of interest" description="Disordered" evidence="12">
    <location>
        <begin position="1096"/>
        <end position="1121"/>
    </location>
</feature>
<feature type="region of interest" description="Disordered" evidence="12">
    <location>
        <begin position="299"/>
        <end position="334"/>
    </location>
</feature>
<dbReference type="SUPFAM" id="SSF56112">
    <property type="entry name" value="Protein kinase-like (PK-like)"/>
    <property type="match status" value="1"/>
</dbReference>
<evidence type="ECO:0000313" key="14">
    <source>
        <dbReference type="EMBL" id="CAI2365572.1"/>
    </source>
</evidence>
<reference evidence="14" key="1">
    <citation type="submission" date="2023-07" db="EMBL/GenBank/DDBJ databases">
        <authorList>
            <consortium name="AG Swart"/>
            <person name="Singh M."/>
            <person name="Singh A."/>
            <person name="Seah K."/>
            <person name="Emmerich C."/>
        </authorList>
    </citation>
    <scope>NUCLEOTIDE SEQUENCE</scope>
    <source>
        <strain evidence="14">DP1</strain>
    </source>
</reference>
<dbReference type="InterPro" id="IPR017441">
    <property type="entry name" value="Protein_kinase_ATP_BS"/>
</dbReference>
<gene>
    <name evidence="14" type="ORF">ECRASSUSDP1_LOCUS6890</name>
</gene>
<evidence type="ECO:0000256" key="8">
    <source>
        <dbReference type="ARBA" id="ARBA00049003"/>
    </source>
</evidence>
<feature type="compositionally biased region" description="Basic residues" evidence="12">
    <location>
        <begin position="208"/>
        <end position="220"/>
    </location>
</feature>
<dbReference type="GO" id="GO:0004712">
    <property type="term" value="F:protein serine/threonine/tyrosine kinase activity"/>
    <property type="evidence" value="ECO:0007669"/>
    <property type="project" value="UniProtKB-EC"/>
</dbReference>
<dbReference type="PANTHER" id="PTHR24058">
    <property type="entry name" value="DUAL SPECIFICITY PROTEIN KINASE"/>
    <property type="match status" value="1"/>
</dbReference>
<dbReference type="Gene3D" id="1.10.510.10">
    <property type="entry name" value="Transferase(Phosphotransferase) domain 1"/>
    <property type="match status" value="1"/>
</dbReference>
<dbReference type="Gene3D" id="3.30.10.30">
    <property type="entry name" value="DYRK"/>
    <property type="match status" value="1"/>
</dbReference>
<name>A0AAD1XC53_EUPCR</name>
<keyword evidence="5 11" id="KW-0547">Nucleotide-binding</keyword>
<keyword evidence="6" id="KW-0418">Kinase</keyword>